<comment type="caution">
    <text evidence="1">The sequence shown here is derived from an EMBL/GenBank/DDBJ whole genome shotgun (WGS) entry which is preliminary data.</text>
</comment>
<accession>A0A5B7DLV8</accession>
<sequence length="121" mass="13926">MQVRRRARFSHCSLHYPHPFLARRPHTCIFTSVSPTQRVPRCPDIKVRLPSGEMEESRRCLGRESMAGRTNTPCLCLVVCEASLSRYGWAADGVVEESQVRCGLWLWRDLTRSPEESRVKP</sequence>
<gene>
    <name evidence="1" type="ORF">E2C01_015173</name>
</gene>
<reference evidence="1 2" key="1">
    <citation type="submission" date="2019-05" db="EMBL/GenBank/DDBJ databases">
        <title>Another draft genome of Portunus trituberculatus and its Hox gene families provides insights of decapod evolution.</title>
        <authorList>
            <person name="Jeong J.-H."/>
            <person name="Song I."/>
            <person name="Kim S."/>
            <person name="Choi T."/>
            <person name="Kim D."/>
            <person name="Ryu S."/>
            <person name="Kim W."/>
        </authorList>
    </citation>
    <scope>NUCLEOTIDE SEQUENCE [LARGE SCALE GENOMIC DNA]</scope>
    <source>
        <tissue evidence="1">Muscle</tissue>
    </source>
</reference>
<name>A0A5B7DLV8_PORTR</name>
<keyword evidence="2" id="KW-1185">Reference proteome</keyword>
<evidence type="ECO:0000313" key="1">
    <source>
        <dbReference type="EMBL" id="MPC22165.1"/>
    </source>
</evidence>
<proteinExistence type="predicted"/>
<dbReference type="AlphaFoldDB" id="A0A5B7DLV8"/>
<dbReference type="Proteomes" id="UP000324222">
    <property type="component" value="Unassembled WGS sequence"/>
</dbReference>
<dbReference type="EMBL" id="VSRR010001057">
    <property type="protein sequence ID" value="MPC22165.1"/>
    <property type="molecule type" value="Genomic_DNA"/>
</dbReference>
<protein>
    <submittedName>
        <fullName evidence="1">Uncharacterized protein</fullName>
    </submittedName>
</protein>
<evidence type="ECO:0000313" key="2">
    <source>
        <dbReference type="Proteomes" id="UP000324222"/>
    </source>
</evidence>
<organism evidence="1 2">
    <name type="scientific">Portunus trituberculatus</name>
    <name type="common">Swimming crab</name>
    <name type="synonym">Neptunus trituberculatus</name>
    <dbReference type="NCBI Taxonomy" id="210409"/>
    <lineage>
        <taxon>Eukaryota</taxon>
        <taxon>Metazoa</taxon>
        <taxon>Ecdysozoa</taxon>
        <taxon>Arthropoda</taxon>
        <taxon>Crustacea</taxon>
        <taxon>Multicrustacea</taxon>
        <taxon>Malacostraca</taxon>
        <taxon>Eumalacostraca</taxon>
        <taxon>Eucarida</taxon>
        <taxon>Decapoda</taxon>
        <taxon>Pleocyemata</taxon>
        <taxon>Brachyura</taxon>
        <taxon>Eubrachyura</taxon>
        <taxon>Portunoidea</taxon>
        <taxon>Portunidae</taxon>
        <taxon>Portuninae</taxon>
        <taxon>Portunus</taxon>
    </lineage>
</organism>